<protein>
    <recommendedName>
        <fullName evidence="4">Lipoprotein</fullName>
    </recommendedName>
</protein>
<evidence type="ECO:0000313" key="2">
    <source>
        <dbReference type="EMBL" id="QHC55704.1"/>
    </source>
</evidence>
<name>A0AAE6RJ91_9MICO</name>
<feature type="signal peptide" evidence="1">
    <location>
        <begin position="1"/>
        <end position="26"/>
    </location>
</feature>
<dbReference type="Proteomes" id="UP000465031">
    <property type="component" value="Chromosome"/>
</dbReference>
<evidence type="ECO:0000256" key="1">
    <source>
        <dbReference type="SAM" id="SignalP"/>
    </source>
</evidence>
<feature type="chain" id="PRO_5042143733" description="Lipoprotein" evidence="1">
    <location>
        <begin position="27"/>
        <end position="136"/>
    </location>
</feature>
<dbReference type="KEGG" id="rte:GSU10_08715"/>
<organism evidence="2 3">
    <name type="scientific">Rathayibacter tanaceti</name>
    <dbReference type="NCBI Taxonomy" id="1671680"/>
    <lineage>
        <taxon>Bacteria</taxon>
        <taxon>Bacillati</taxon>
        <taxon>Actinomycetota</taxon>
        <taxon>Actinomycetes</taxon>
        <taxon>Micrococcales</taxon>
        <taxon>Microbacteriaceae</taxon>
        <taxon>Rathayibacter</taxon>
    </lineage>
</organism>
<dbReference type="AlphaFoldDB" id="A0AAE6RJ91"/>
<dbReference type="EMBL" id="CP047186">
    <property type="protein sequence ID" value="QHC55704.1"/>
    <property type="molecule type" value="Genomic_DNA"/>
</dbReference>
<evidence type="ECO:0008006" key="4">
    <source>
        <dbReference type="Google" id="ProtNLM"/>
    </source>
</evidence>
<dbReference type="PROSITE" id="PS51257">
    <property type="entry name" value="PROKAR_LIPOPROTEIN"/>
    <property type="match status" value="1"/>
</dbReference>
<dbReference type="RefSeq" id="WP_132504202.1">
    <property type="nucleotide sequence ID" value="NZ_LIIN01000055.1"/>
</dbReference>
<sequence length="136" mass="14778">MTAPYSRERICIRSAIGFVLSTVVLAGCASDPAATTTPPPPAAMEERKKVIAAIDSGDAAHIVALFPSQNADEVESIFRTCSTISEASRRMDEDHGESPRTLYVTLTGASRDDPGRQATCSFLLYWTDAREWRLSP</sequence>
<accession>A0AAE6RJ91</accession>
<reference evidence="3" key="1">
    <citation type="submission" date="2019-12" db="EMBL/GenBank/DDBJ databases">
        <title>Complete and draft genome sequences of new strains and members of some known species of the genus Rathayibacter isolated from plants.</title>
        <authorList>
            <person name="Tarlachkov S.V."/>
            <person name="Starodumova I.P."/>
            <person name="Dorofeeva L.V."/>
            <person name="Prisyazhnaya N.V."/>
            <person name="Leyn S."/>
            <person name="Zlamal J."/>
            <person name="Elan M."/>
            <person name="Osterman A.L."/>
            <person name="Nadler S."/>
            <person name="Subbotin S.A."/>
            <person name="Evtushenko L.I."/>
        </authorList>
    </citation>
    <scope>NUCLEOTIDE SEQUENCE [LARGE SCALE GENOMIC DNA]</scope>
    <source>
        <strain evidence="3">VKM Ac-2761</strain>
    </source>
</reference>
<evidence type="ECO:0000313" key="3">
    <source>
        <dbReference type="Proteomes" id="UP000465031"/>
    </source>
</evidence>
<gene>
    <name evidence="2" type="ORF">GSU10_08715</name>
</gene>
<proteinExistence type="predicted"/>
<keyword evidence="1" id="KW-0732">Signal</keyword>